<evidence type="ECO:0000313" key="2">
    <source>
        <dbReference type="EMBL" id="KAK6142001.1"/>
    </source>
</evidence>
<dbReference type="Pfam" id="PF07727">
    <property type="entry name" value="RVT_2"/>
    <property type="match status" value="1"/>
</dbReference>
<dbReference type="InterPro" id="IPR043502">
    <property type="entry name" value="DNA/RNA_pol_sf"/>
</dbReference>
<dbReference type="InterPro" id="IPR013103">
    <property type="entry name" value="RVT_2"/>
</dbReference>
<organism evidence="2 3">
    <name type="scientific">Rehmannia glutinosa</name>
    <name type="common">Chinese foxglove</name>
    <dbReference type="NCBI Taxonomy" id="99300"/>
    <lineage>
        <taxon>Eukaryota</taxon>
        <taxon>Viridiplantae</taxon>
        <taxon>Streptophyta</taxon>
        <taxon>Embryophyta</taxon>
        <taxon>Tracheophyta</taxon>
        <taxon>Spermatophyta</taxon>
        <taxon>Magnoliopsida</taxon>
        <taxon>eudicotyledons</taxon>
        <taxon>Gunneridae</taxon>
        <taxon>Pentapetalae</taxon>
        <taxon>asterids</taxon>
        <taxon>lamiids</taxon>
        <taxon>Lamiales</taxon>
        <taxon>Orobanchaceae</taxon>
        <taxon>Rehmannieae</taxon>
        <taxon>Rehmannia</taxon>
    </lineage>
</organism>
<dbReference type="PANTHER" id="PTHR11439:SF465">
    <property type="entry name" value="REVERSE TRANSCRIPTASE TY1_COPIA-TYPE DOMAIN-CONTAINING PROTEIN"/>
    <property type="match status" value="1"/>
</dbReference>
<dbReference type="EMBL" id="JABTTQ020000023">
    <property type="protein sequence ID" value="KAK6142001.1"/>
    <property type="molecule type" value="Genomic_DNA"/>
</dbReference>
<comment type="caution">
    <text evidence="2">The sequence shown here is derived from an EMBL/GenBank/DDBJ whole genome shotgun (WGS) entry which is preliminary data.</text>
</comment>
<keyword evidence="3" id="KW-1185">Reference proteome</keyword>
<gene>
    <name evidence="2" type="ORF">DH2020_016217</name>
</gene>
<dbReference type="Proteomes" id="UP001318860">
    <property type="component" value="Unassembled WGS sequence"/>
</dbReference>
<dbReference type="PANTHER" id="PTHR11439">
    <property type="entry name" value="GAG-POL-RELATED RETROTRANSPOSON"/>
    <property type="match status" value="1"/>
</dbReference>
<feature type="domain" description="Reverse transcriptase Ty1/copia-type" evidence="1">
    <location>
        <begin position="63"/>
        <end position="162"/>
    </location>
</feature>
<evidence type="ECO:0000259" key="1">
    <source>
        <dbReference type="Pfam" id="PF07727"/>
    </source>
</evidence>
<protein>
    <recommendedName>
        <fullName evidence="1">Reverse transcriptase Ty1/copia-type domain-containing protein</fullName>
    </recommendedName>
</protein>
<reference evidence="2 3" key="1">
    <citation type="journal article" date="2021" name="Comput. Struct. Biotechnol. J.">
        <title>De novo genome assembly of the potent medicinal plant Rehmannia glutinosa using nanopore technology.</title>
        <authorList>
            <person name="Ma L."/>
            <person name="Dong C."/>
            <person name="Song C."/>
            <person name="Wang X."/>
            <person name="Zheng X."/>
            <person name="Niu Y."/>
            <person name="Chen S."/>
            <person name="Feng W."/>
        </authorList>
    </citation>
    <scope>NUCLEOTIDE SEQUENCE [LARGE SCALE GENOMIC DNA]</scope>
    <source>
        <strain evidence="2">DH-2019</strain>
    </source>
</reference>
<sequence>MDQELTALEKNHTWELTTLPPGKKSIGCKWVYKIKMNPDGTVDRYKARLVAKGYHQVQGVDYFHQSAHDSCLFVKSDAHSFLALLVYVDNVLLTGSNEKDILAVKKFLDDLFTIKDLGAARYFLGVEIVRTNLGTSLSQRKYILDILQDVHMLDCKPATTPFPPGLKLVADCGVPLPNPDRFRRLVGRLLYLNLTRPDITFCVQQLSQFVNHPLTSHWEDATHLLRYLKGCPSLGLFYSAGGGTSLRAYSDADWAGCPDTRRSITGYCIFLGDCLISWKSKKQQTVSKSSAEAEYRALSSTVCELQWISYVAMDLHLDIPTPIPLFCDNQAALHIVANPVFHERTKHIEIDCHITRDQFKAGFIAPQKVPSSLQLGDIFTKALGPGLLRAFLSKLGMLDLHHVPT</sequence>
<accession>A0ABR0W5L4</accession>
<dbReference type="SUPFAM" id="SSF56672">
    <property type="entry name" value="DNA/RNA polymerases"/>
    <property type="match status" value="1"/>
</dbReference>
<evidence type="ECO:0000313" key="3">
    <source>
        <dbReference type="Proteomes" id="UP001318860"/>
    </source>
</evidence>
<name>A0ABR0W5L4_REHGL</name>
<dbReference type="CDD" id="cd09272">
    <property type="entry name" value="RNase_HI_RT_Ty1"/>
    <property type="match status" value="1"/>
</dbReference>
<proteinExistence type="predicted"/>